<dbReference type="AlphaFoldDB" id="A0A085MQH7"/>
<evidence type="ECO:0000313" key="2">
    <source>
        <dbReference type="EMBL" id="KFD59473.1"/>
    </source>
</evidence>
<reference evidence="2 3" key="1">
    <citation type="journal article" date="2014" name="Nat. Genet.">
        <title>Genome and transcriptome of the porcine whipworm Trichuris suis.</title>
        <authorList>
            <person name="Jex A.R."/>
            <person name="Nejsum P."/>
            <person name="Schwarz E.M."/>
            <person name="Hu L."/>
            <person name="Young N.D."/>
            <person name="Hall R.S."/>
            <person name="Korhonen P.K."/>
            <person name="Liao S."/>
            <person name="Thamsborg S."/>
            <person name="Xia J."/>
            <person name="Xu P."/>
            <person name="Wang S."/>
            <person name="Scheerlinck J.P."/>
            <person name="Hofmann A."/>
            <person name="Sternberg P.W."/>
            <person name="Wang J."/>
            <person name="Gasser R.B."/>
        </authorList>
    </citation>
    <scope>NUCLEOTIDE SEQUENCE [LARGE SCALE GENOMIC DNA]</scope>
    <source>
        <strain evidence="2">DCEP-RM93F</strain>
        <strain evidence="1">DCEP-RM93M</strain>
    </source>
</reference>
<name>A0A085MQH7_9BILA</name>
<sequence>MKLRSPILRSYVLQAFSRSINVDLMVPPETHMRYTETSICGATPRITTPEMVVLRNYVSIDNIKHVAKGSSYKYKF</sequence>
<dbReference type="Proteomes" id="UP000030758">
    <property type="component" value="Unassembled WGS sequence"/>
</dbReference>
<accession>A0A085MQH7</accession>
<dbReference type="Proteomes" id="UP000030764">
    <property type="component" value="Unassembled WGS sequence"/>
</dbReference>
<protein>
    <submittedName>
        <fullName evidence="2">Uncharacterized protein</fullName>
    </submittedName>
</protein>
<dbReference type="EMBL" id="KL363672">
    <property type="protein sequence ID" value="KFD45182.1"/>
    <property type="molecule type" value="Genomic_DNA"/>
</dbReference>
<organism evidence="2">
    <name type="scientific">Trichuris suis</name>
    <name type="common">pig whipworm</name>
    <dbReference type="NCBI Taxonomy" id="68888"/>
    <lineage>
        <taxon>Eukaryota</taxon>
        <taxon>Metazoa</taxon>
        <taxon>Ecdysozoa</taxon>
        <taxon>Nematoda</taxon>
        <taxon>Enoplea</taxon>
        <taxon>Dorylaimia</taxon>
        <taxon>Trichinellida</taxon>
        <taxon>Trichuridae</taxon>
        <taxon>Trichuris</taxon>
    </lineage>
</organism>
<evidence type="ECO:0000313" key="1">
    <source>
        <dbReference type="EMBL" id="KFD45182.1"/>
    </source>
</evidence>
<keyword evidence="3" id="KW-1185">Reference proteome</keyword>
<dbReference type="EMBL" id="KL367908">
    <property type="protein sequence ID" value="KFD59473.1"/>
    <property type="molecule type" value="Genomic_DNA"/>
</dbReference>
<gene>
    <name evidence="1" type="ORF">M513_13941</name>
    <name evidence="2" type="ORF">M514_13941</name>
</gene>
<evidence type="ECO:0000313" key="3">
    <source>
        <dbReference type="Proteomes" id="UP000030764"/>
    </source>
</evidence>
<proteinExistence type="predicted"/>